<dbReference type="AlphaFoldDB" id="A0A069QJM7"/>
<keyword evidence="1" id="KW-0812">Transmembrane</keyword>
<sequence length="117" mass="12979">MAMFSTDNNVETIGQLVEVLKDYIGLQKEYVKLDVIEKVVRLITVATLLGILSASILMFFIFGSFAAAYAMAPKLGMAGSFCVVAAFYLALFLLIFAFRKQWIEKPVVKILASILMD</sequence>
<name>A0A069QJM7_HOYLO</name>
<proteinExistence type="predicted"/>
<keyword evidence="1" id="KW-0472">Membrane</keyword>
<reference evidence="2 3" key="1">
    <citation type="submission" date="2013-08" db="EMBL/GenBank/DDBJ databases">
        <authorList>
            <person name="Weinstock G."/>
            <person name="Sodergren E."/>
            <person name="Wylie T."/>
            <person name="Fulton L."/>
            <person name="Fulton R."/>
            <person name="Fronick C."/>
            <person name="O'Laughlin M."/>
            <person name="Godfrey J."/>
            <person name="Miner T."/>
            <person name="Herter B."/>
            <person name="Appelbaum E."/>
            <person name="Cordes M."/>
            <person name="Lek S."/>
            <person name="Wollam A."/>
            <person name="Pepin K.H."/>
            <person name="Palsikar V.B."/>
            <person name="Mitreva M."/>
            <person name="Wilson R.K."/>
        </authorList>
    </citation>
    <scope>NUCLEOTIDE SEQUENCE [LARGE SCALE GENOMIC DNA]</scope>
    <source>
        <strain evidence="2 3">ATCC 15930</strain>
    </source>
</reference>
<gene>
    <name evidence="2" type="ORF">HMPREF1991_01664</name>
</gene>
<dbReference type="eggNOG" id="ENOG5033623">
    <property type="taxonomic scope" value="Bacteria"/>
</dbReference>
<evidence type="ECO:0000313" key="2">
    <source>
        <dbReference type="EMBL" id="KDR52234.1"/>
    </source>
</evidence>
<comment type="caution">
    <text evidence="2">The sequence shown here is derived from an EMBL/GenBank/DDBJ whole genome shotgun (WGS) entry which is preliminary data.</text>
</comment>
<dbReference type="EMBL" id="JNGW01000070">
    <property type="protein sequence ID" value="KDR52234.1"/>
    <property type="molecule type" value="Genomic_DNA"/>
</dbReference>
<feature type="transmembrane region" description="Helical" evidence="1">
    <location>
        <begin position="42"/>
        <end position="71"/>
    </location>
</feature>
<evidence type="ECO:0008006" key="4">
    <source>
        <dbReference type="Google" id="ProtNLM"/>
    </source>
</evidence>
<feature type="transmembrane region" description="Helical" evidence="1">
    <location>
        <begin position="77"/>
        <end position="98"/>
    </location>
</feature>
<keyword evidence="3" id="KW-1185">Reference proteome</keyword>
<dbReference type="HOGENOM" id="CLU_153095_1_0_10"/>
<evidence type="ECO:0000313" key="3">
    <source>
        <dbReference type="Proteomes" id="UP000027442"/>
    </source>
</evidence>
<evidence type="ECO:0000256" key="1">
    <source>
        <dbReference type="SAM" id="Phobius"/>
    </source>
</evidence>
<dbReference type="PATRIC" id="fig|1122985.7.peg.1730"/>
<organism evidence="2 3">
    <name type="scientific">Hoylesella loescheii DSM 19665 = JCM 12249 = ATCC 15930</name>
    <dbReference type="NCBI Taxonomy" id="1122985"/>
    <lineage>
        <taxon>Bacteria</taxon>
        <taxon>Pseudomonadati</taxon>
        <taxon>Bacteroidota</taxon>
        <taxon>Bacteroidia</taxon>
        <taxon>Bacteroidales</taxon>
        <taxon>Prevotellaceae</taxon>
        <taxon>Hoylesella</taxon>
    </lineage>
</organism>
<dbReference type="Proteomes" id="UP000027442">
    <property type="component" value="Unassembled WGS sequence"/>
</dbReference>
<keyword evidence="1" id="KW-1133">Transmembrane helix</keyword>
<protein>
    <recommendedName>
        <fullName evidence="4">Phage holin family protein</fullName>
    </recommendedName>
</protein>
<accession>A0A069QJM7</accession>